<protein>
    <submittedName>
        <fullName evidence="11">TSA: Wollemia nobilis Ref_Wollemi_Transcript_13956_1629 transcribed RNA sequence</fullName>
    </submittedName>
</protein>
<keyword evidence="9" id="KW-0275">Fatty acid biosynthesis</keyword>
<dbReference type="Gene3D" id="1.10.630.10">
    <property type="entry name" value="Cytochrome P450"/>
    <property type="match status" value="1"/>
</dbReference>
<dbReference type="GO" id="GO:0016125">
    <property type="term" value="P:sterol metabolic process"/>
    <property type="evidence" value="ECO:0007669"/>
    <property type="project" value="TreeGrafter"/>
</dbReference>
<dbReference type="GO" id="GO:0031408">
    <property type="term" value="P:oxylipin biosynthetic process"/>
    <property type="evidence" value="ECO:0007669"/>
    <property type="project" value="UniProtKB-KW"/>
</dbReference>
<evidence type="ECO:0000256" key="9">
    <source>
        <dbReference type="ARBA" id="ARBA00023160"/>
    </source>
</evidence>
<dbReference type="GO" id="GO:0004497">
    <property type="term" value="F:monooxygenase activity"/>
    <property type="evidence" value="ECO:0007669"/>
    <property type="project" value="InterPro"/>
</dbReference>
<evidence type="ECO:0000256" key="5">
    <source>
        <dbReference type="ARBA" id="ARBA00022767"/>
    </source>
</evidence>
<proteinExistence type="inferred from homology"/>
<evidence type="ECO:0000256" key="4">
    <source>
        <dbReference type="ARBA" id="ARBA00022723"/>
    </source>
</evidence>
<evidence type="ECO:0000256" key="1">
    <source>
        <dbReference type="ARBA" id="ARBA00010617"/>
    </source>
</evidence>
<keyword evidence="8" id="KW-0443">Lipid metabolism</keyword>
<evidence type="ECO:0000256" key="10">
    <source>
        <dbReference type="ARBA" id="ARBA00023239"/>
    </source>
</evidence>
<dbReference type="AlphaFoldDB" id="A0A0C9RK42"/>
<dbReference type="GO" id="GO:0016705">
    <property type="term" value="F:oxidoreductase activity, acting on paired donors, with incorporation or reduction of molecular oxygen"/>
    <property type="evidence" value="ECO:0007669"/>
    <property type="project" value="InterPro"/>
</dbReference>
<dbReference type="Pfam" id="PF00067">
    <property type="entry name" value="p450"/>
    <property type="match status" value="1"/>
</dbReference>
<dbReference type="PANTHER" id="PTHR24286">
    <property type="entry name" value="CYTOCHROME P450 26"/>
    <property type="match status" value="1"/>
</dbReference>
<evidence type="ECO:0000256" key="2">
    <source>
        <dbReference type="ARBA" id="ARBA00022516"/>
    </source>
</evidence>
<comment type="similarity">
    <text evidence="1">Belongs to the cytochrome P450 family.</text>
</comment>
<evidence type="ECO:0000256" key="8">
    <source>
        <dbReference type="ARBA" id="ARBA00023098"/>
    </source>
</evidence>
<dbReference type="GO" id="GO:0016829">
    <property type="term" value="F:lyase activity"/>
    <property type="evidence" value="ECO:0007669"/>
    <property type="project" value="UniProtKB-KW"/>
</dbReference>
<evidence type="ECO:0000256" key="3">
    <source>
        <dbReference type="ARBA" id="ARBA00022617"/>
    </source>
</evidence>
<evidence type="ECO:0000313" key="11">
    <source>
        <dbReference type="EMBL" id="JAG86931.1"/>
    </source>
</evidence>
<evidence type="ECO:0000256" key="7">
    <source>
        <dbReference type="ARBA" id="ARBA00023004"/>
    </source>
</evidence>
<dbReference type="EMBL" id="GCHU01013877">
    <property type="protein sequence ID" value="JAG86931.1"/>
    <property type="molecule type" value="Transcribed_RNA"/>
</dbReference>
<name>A0A0C9RK42_9CONI</name>
<keyword evidence="3" id="KW-0349">Heme</keyword>
<dbReference type="CDD" id="cd11071">
    <property type="entry name" value="CYP74"/>
    <property type="match status" value="1"/>
</dbReference>
<keyword evidence="6" id="KW-0276">Fatty acid metabolism</keyword>
<dbReference type="SUPFAM" id="SSF48264">
    <property type="entry name" value="Cytochrome P450"/>
    <property type="match status" value="1"/>
</dbReference>
<keyword evidence="4" id="KW-0479">Metal-binding</keyword>
<dbReference type="GO" id="GO:0005506">
    <property type="term" value="F:iron ion binding"/>
    <property type="evidence" value="ECO:0007669"/>
    <property type="project" value="InterPro"/>
</dbReference>
<evidence type="ECO:0000256" key="6">
    <source>
        <dbReference type="ARBA" id="ARBA00022832"/>
    </source>
</evidence>
<dbReference type="GO" id="GO:0020037">
    <property type="term" value="F:heme binding"/>
    <property type="evidence" value="ECO:0007669"/>
    <property type="project" value="InterPro"/>
</dbReference>
<sequence>MAFSDVQEVPGGYGLPVIGALEDRFDYFVKEGTDAFFANRIKKYNSTVFRVNMPPGPPFFSDPRVVMLLDAKSFPVLFDLSKVEKKDVFTGHYMPSTDFTGGYRVLSYLDPSEENHTKLKGFCFHVLKTNASKWFPEFDRATGELWPALESQVAQSKKAEFDSQNLQMCFNFLCRSVLDRDPAAPGPASLGTDGPSHVVKWIGLQLAPIASTGVLPKVLEELTVHAAPLPFLLVRGGYDKVYDFFWTYGKPALDVAEQQFGLKRDEACHNLVFNFCFNTFGGMIVMFPSIVRYIAAAGKELHADLAQEVREAVKENGGELNMRVLESLALVRSTAYEVLRIDPPVTFQYGRAKEDLVVESHDGRYAVKKGELLGGYQPFATRDGKVFEQAEEFLPRRFMDEEGAKLLKYVLWSNGPETEETTVHNKQCAGKNFVVMMARLLVAHLFLRYDSFDIDSASDSKVIFTSIVKATF</sequence>
<keyword evidence="5" id="KW-0925">Oxylipin biosynthesis</keyword>
<keyword evidence="7" id="KW-0408">Iron</keyword>
<keyword evidence="2" id="KW-0444">Lipid biosynthesis</keyword>
<keyword evidence="10" id="KW-0456">Lyase</keyword>
<organism evidence="11">
    <name type="scientific">Wollemia nobilis</name>
    <dbReference type="NCBI Taxonomy" id="56998"/>
    <lineage>
        <taxon>Eukaryota</taxon>
        <taxon>Viridiplantae</taxon>
        <taxon>Streptophyta</taxon>
        <taxon>Embryophyta</taxon>
        <taxon>Tracheophyta</taxon>
        <taxon>Spermatophyta</taxon>
        <taxon>Pinopsida</taxon>
        <taxon>Pinidae</taxon>
        <taxon>Conifers II</taxon>
        <taxon>Araucariales</taxon>
        <taxon>Araucariaceae</taxon>
        <taxon>Wollemia</taxon>
    </lineage>
</organism>
<reference evidence="11" key="1">
    <citation type="submission" date="2015-02" db="EMBL/GenBank/DDBJ databases">
        <title>A transcriptome of Wollemia nobilis - a relic of Gondwana.</title>
        <authorList>
            <person name="Chia J.Y."/>
            <person name="Leong Y.S."/>
            <person name="Abdul Karim S."/>
            <person name="Wan Azmi N."/>
            <person name="Hercus R."/>
            <person name="Croft L."/>
        </authorList>
    </citation>
    <scope>NUCLEOTIDE SEQUENCE</scope>
    <source>
        <strain evidence="11">MaeBrown</strain>
        <tissue evidence="11">Leaf</tissue>
    </source>
</reference>
<dbReference type="GO" id="GO:0006633">
    <property type="term" value="P:fatty acid biosynthetic process"/>
    <property type="evidence" value="ECO:0007669"/>
    <property type="project" value="UniProtKB-KW"/>
</dbReference>
<dbReference type="PANTHER" id="PTHR24286:SF255">
    <property type="entry name" value="ALLENE OXIDE SYNTHASE, CHLOROPLASTIC"/>
    <property type="match status" value="1"/>
</dbReference>
<accession>A0A0C9RK42</accession>
<dbReference type="InterPro" id="IPR001128">
    <property type="entry name" value="Cyt_P450"/>
</dbReference>
<dbReference type="FunFam" id="1.10.630.10:FF:000024">
    <property type="entry name" value="Allene oxide synthase, chloroplastic"/>
    <property type="match status" value="1"/>
</dbReference>
<dbReference type="InterPro" id="IPR036396">
    <property type="entry name" value="Cyt_P450_sf"/>
</dbReference>